<dbReference type="Proteomes" id="UP000533905">
    <property type="component" value="Unassembled WGS sequence"/>
</dbReference>
<dbReference type="Pfam" id="PF07589">
    <property type="entry name" value="PEP-CTERM"/>
    <property type="match status" value="1"/>
</dbReference>
<evidence type="ECO:0000313" key="4">
    <source>
        <dbReference type="Proteomes" id="UP000533905"/>
    </source>
</evidence>
<dbReference type="NCBIfam" id="TIGR02595">
    <property type="entry name" value="PEP_CTERM"/>
    <property type="match status" value="1"/>
</dbReference>
<proteinExistence type="predicted"/>
<evidence type="ECO:0000313" key="3">
    <source>
        <dbReference type="EMBL" id="NNG24404.1"/>
    </source>
</evidence>
<sequence>MKLKLATALFALAIAGSANANVIKNGNFENAGANWGISGNAAVTTQTQGGFYWGGGSVAQNGTYAVAFNGGDRYANGMLWQGFTTVAGQAYTLSFQYGSTSPWAQSMNYGVFDTVTSKSLVSGWVTDNNAAGLLDTYRFNFIATSASTILRFADVNANNSTSNDGLLDNVRVDVPEPASLALMGLGFLGLGFGRRRKAA</sequence>
<comment type="caution">
    <text evidence="3">The sequence shown here is derived from an EMBL/GenBank/DDBJ whole genome shotgun (WGS) entry which is preliminary data.</text>
</comment>
<dbReference type="SUPFAM" id="SSF49785">
    <property type="entry name" value="Galactose-binding domain-like"/>
    <property type="match status" value="1"/>
</dbReference>
<evidence type="ECO:0000259" key="2">
    <source>
        <dbReference type="Pfam" id="PF07589"/>
    </source>
</evidence>
<organism evidence="3 4">
    <name type="scientific">Telluria aromaticivorans</name>
    <dbReference type="NCBI Taxonomy" id="2725995"/>
    <lineage>
        <taxon>Bacteria</taxon>
        <taxon>Pseudomonadati</taxon>
        <taxon>Pseudomonadota</taxon>
        <taxon>Betaproteobacteria</taxon>
        <taxon>Burkholderiales</taxon>
        <taxon>Oxalobacteraceae</taxon>
        <taxon>Telluria group</taxon>
        <taxon>Telluria</taxon>
    </lineage>
</organism>
<protein>
    <submittedName>
        <fullName evidence="3">PEP-CTERM sorting domain-containing protein</fullName>
    </submittedName>
</protein>
<dbReference type="InterPro" id="IPR008979">
    <property type="entry name" value="Galactose-bd-like_sf"/>
</dbReference>
<keyword evidence="4" id="KW-1185">Reference proteome</keyword>
<keyword evidence="1" id="KW-0732">Signal</keyword>
<dbReference type="RefSeq" id="WP_171086353.1">
    <property type="nucleotide sequence ID" value="NZ_JABAIV010000005.1"/>
</dbReference>
<evidence type="ECO:0000256" key="1">
    <source>
        <dbReference type="SAM" id="SignalP"/>
    </source>
</evidence>
<name>A0A7Y2P1Z8_9BURK</name>
<dbReference type="AlphaFoldDB" id="A0A7Y2P1Z8"/>
<gene>
    <name evidence="3" type="ORF">HGB41_15545</name>
</gene>
<dbReference type="InterPro" id="IPR013424">
    <property type="entry name" value="Ice-binding_C"/>
</dbReference>
<accession>A0A7Y2P1Z8</accession>
<reference evidence="3 4" key="1">
    <citation type="submission" date="2020-04" db="EMBL/GenBank/DDBJ databases">
        <title>Massilia sp. nov., a cold adapted bacteria isolated from Arctic soil.</title>
        <authorList>
            <person name="Son J."/>
            <person name="Ka J.-O."/>
        </authorList>
    </citation>
    <scope>NUCLEOTIDE SEQUENCE [LARGE SCALE GENOMIC DNA]</scope>
    <source>
        <strain evidence="3 4">ML15P13</strain>
    </source>
</reference>
<feature type="signal peptide" evidence="1">
    <location>
        <begin position="1"/>
        <end position="20"/>
    </location>
</feature>
<dbReference type="EMBL" id="JABAIV010000005">
    <property type="protein sequence ID" value="NNG24404.1"/>
    <property type="molecule type" value="Genomic_DNA"/>
</dbReference>
<feature type="chain" id="PRO_5030544466" evidence="1">
    <location>
        <begin position="21"/>
        <end position="199"/>
    </location>
</feature>
<feature type="domain" description="Ice-binding protein C-terminal" evidence="2">
    <location>
        <begin position="173"/>
        <end position="197"/>
    </location>
</feature>
<dbReference type="Gene3D" id="2.60.120.260">
    <property type="entry name" value="Galactose-binding domain-like"/>
    <property type="match status" value="1"/>
</dbReference>